<feature type="transmembrane region" description="Helical" evidence="1">
    <location>
        <begin position="49"/>
        <end position="67"/>
    </location>
</feature>
<dbReference type="Proteomes" id="UP000249873">
    <property type="component" value="Chromosome"/>
</dbReference>
<dbReference type="KEGG" id="als:DJ013_03560"/>
<protein>
    <submittedName>
        <fullName evidence="2">Uncharacterized protein</fullName>
    </submittedName>
</protein>
<dbReference type="EMBL" id="CP029480">
    <property type="protein sequence ID" value="AWV97294.1"/>
    <property type="molecule type" value="Genomic_DNA"/>
</dbReference>
<dbReference type="OrthoDB" id="1454590at2"/>
<organism evidence="2 3">
    <name type="scientific">Arcticibacterium luteifluviistationis</name>
    <dbReference type="NCBI Taxonomy" id="1784714"/>
    <lineage>
        <taxon>Bacteria</taxon>
        <taxon>Pseudomonadati</taxon>
        <taxon>Bacteroidota</taxon>
        <taxon>Cytophagia</taxon>
        <taxon>Cytophagales</taxon>
        <taxon>Leadbetterellaceae</taxon>
        <taxon>Arcticibacterium</taxon>
    </lineage>
</organism>
<reference evidence="2 3" key="1">
    <citation type="submission" date="2018-05" db="EMBL/GenBank/DDBJ databases">
        <title>Complete genome sequence of Arcticibacterium luteifluviistationis SM1504T, a cytophagaceae bacterium isolated from Arctic surface seawater.</title>
        <authorList>
            <person name="Li Y."/>
            <person name="Qin Q.-L."/>
        </authorList>
    </citation>
    <scope>NUCLEOTIDE SEQUENCE [LARGE SCALE GENOMIC DNA]</scope>
    <source>
        <strain evidence="2 3">SM1504</strain>
    </source>
</reference>
<sequence>MKLLNFKKNNMKKITKRKALILLSIGLFVIASSQIFSHFIELTDFTKGSFIGIGIGLLLTSIVFGNFKTVQ</sequence>
<evidence type="ECO:0000313" key="2">
    <source>
        <dbReference type="EMBL" id="AWV97294.1"/>
    </source>
</evidence>
<keyword evidence="1" id="KW-1133">Transmembrane helix</keyword>
<accession>A0A2Z4G7Z8</accession>
<keyword evidence="1" id="KW-0472">Membrane</keyword>
<gene>
    <name evidence="2" type="ORF">DJ013_03560</name>
</gene>
<keyword evidence="3" id="KW-1185">Reference proteome</keyword>
<proteinExistence type="predicted"/>
<name>A0A2Z4G7Z8_9BACT</name>
<evidence type="ECO:0000256" key="1">
    <source>
        <dbReference type="SAM" id="Phobius"/>
    </source>
</evidence>
<keyword evidence="1" id="KW-0812">Transmembrane</keyword>
<evidence type="ECO:0000313" key="3">
    <source>
        <dbReference type="Proteomes" id="UP000249873"/>
    </source>
</evidence>
<dbReference type="AlphaFoldDB" id="A0A2Z4G7Z8"/>